<dbReference type="Gene3D" id="3.40.50.1240">
    <property type="entry name" value="Phosphoglycerate mutase-like"/>
    <property type="match status" value="1"/>
</dbReference>
<keyword evidence="4" id="KW-1185">Reference proteome</keyword>
<evidence type="ECO:0000313" key="3">
    <source>
        <dbReference type="EMBL" id="KRM08503.1"/>
    </source>
</evidence>
<accession>A0A0R1VRZ3</accession>
<dbReference type="PANTHER" id="PTHR48100">
    <property type="entry name" value="BROAD-SPECIFICITY PHOSPHATASE YOR283W-RELATED"/>
    <property type="match status" value="1"/>
</dbReference>
<dbReference type="CDD" id="cd07067">
    <property type="entry name" value="HP_PGM_like"/>
    <property type="match status" value="1"/>
</dbReference>
<evidence type="ECO:0000256" key="2">
    <source>
        <dbReference type="PIRSR" id="PIRSR613078-2"/>
    </source>
</evidence>
<dbReference type="RefSeq" id="WP_057825429.1">
    <property type="nucleotide sequence ID" value="NZ_AZFX01000087.1"/>
</dbReference>
<dbReference type="SUPFAM" id="SSF53254">
    <property type="entry name" value="Phosphoglycerate mutase-like"/>
    <property type="match status" value="1"/>
</dbReference>
<evidence type="ECO:0000313" key="4">
    <source>
        <dbReference type="Proteomes" id="UP000051315"/>
    </source>
</evidence>
<dbReference type="OrthoDB" id="9782128at2"/>
<dbReference type="SMART" id="SM00855">
    <property type="entry name" value="PGAM"/>
    <property type="match status" value="1"/>
</dbReference>
<dbReference type="PATRIC" id="fig|1423735.3.peg.598"/>
<dbReference type="PANTHER" id="PTHR48100:SF1">
    <property type="entry name" value="HISTIDINE PHOSPHATASE FAMILY PROTEIN-RELATED"/>
    <property type="match status" value="1"/>
</dbReference>
<dbReference type="AlphaFoldDB" id="A0A0R1VRZ3"/>
<reference evidence="3 4" key="1">
    <citation type="journal article" date="2015" name="Genome Announc.">
        <title>Expanding the biotechnology potential of lactobacilli through comparative genomics of 213 strains and associated genera.</title>
        <authorList>
            <person name="Sun Z."/>
            <person name="Harris H.M."/>
            <person name="McCann A."/>
            <person name="Guo C."/>
            <person name="Argimon S."/>
            <person name="Zhang W."/>
            <person name="Yang X."/>
            <person name="Jeffery I.B."/>
            <person name="Cooney J.C."/>
            <person name="Kagawa T.F."/>
            <person name="Liu W."/>
            <person name="Song Y."/>
            <person name="Salvetti E."/>
            <person name="Wrobel A."/>
            <person name="Rasinkangas P."/>
            <person name="Parkhill J."/>
            <person name="Rea M.C."/>
            <person name="O'Sullivan O."/>
            <person name="Ritari J."/>
            <person name="Douillard F.P."/>
            <person name="Paul Ross R."/>
            <person name="Yang R."/>
            <person name="Briner A.E."/>
            <person name="Felis G.E."/>
            <person name="de Vos W.M."/>
            <person name="Barrangou R."/>
            <person name="Klaenhammer T.R."/>
            <person name="Caufield P.W."/>
            <person name="Cui Y."/>
            <person name="Zhang H."/>
            <person name="O'Toole P.W."/>
        </authorList>
    </citation>
    <scope>NUCLEOTIDE SEQUENCE [LARGE SCALE GENOMIC DNA]</scope>
    <source>
        <strain evidence="3 4">DSM 17758</strain>
    </source>
</reference>
<organism evidence="3 4">
    <name type="scientific">Lapidilactobacillus concavus DSM 17758</name>
    <dbReference type="NCBI Taxonomy" id="1423735"/>
    <lineage>
        <taxon>Bacteria</taxon>
        <taxon>Bacillati</taxon>
        <taxon>Bacillota</taxon>
        <taxon>Bacilli</taxon>
        <taxon>Lactobacillales</taxon>
        <taxon>Lactobacillaceae</taxon>
        <taxon>Lapidilactobacillus</taxon>
    </lineage>
</organism>
<dbReference type="GO" id="GO:0005737">
    <property type="term" value="C:cytoplasm"/>
    <property type="evidence" value="ECO:0007669"/>
    <property type="project" value="TreeGrafter"/>
</dbReference>
<dbReference type="STRING" id="1423735.FC15_GL000571"/>
<dbReference type="Pfam" id="PF00300">
    <property type="entry name" value="His_Phos_1"/>
    <property type="match status" value="1"/>
</dbReference>
<name>A0A0R1VRZ3_9LACO</name>
<comment type="caution">
    <text evidence="3">The sequence shown here is derived from an EMBL/GenBank/DDBJ whole genome shotgun (WGS) entry which is preliminary data.</text>
</comment>
<gene>
    <name evidence="3" type="ORF">FC15_GL000571</name>
</gene>
<proteinExistence type="predicted"/>
<dbReference type="Proteomes" id="UP000051315">
    <property type="component" value="Unassembled WGS sequence"/>
</dbReference>
<dbReference type="InterPro" id="IPR013078">
    <property type="entry name" value="His_Pase_superF_clade-1"/>
</dbReference>
<feature type="binding site" evidence="2">
    <location>
        <begin position="8"/>
        <end position="15"/>
    </location>
    <ligand>
        <name>substrate</name>
    </ligand>
</feature>
<protein>
    <submittedName>
        <fullName evidence="3">Phosphoglycerate mutase</fullName>
    </submittedName>
</protein>
<dbReference type="EMBL" id="AZFX01000087">
    <property type="protein sequence ID" value="KRM08503.1"/>
    <property type="molecule type" value="Genomic_DNA"/>
</dbReference>
<feature type="binding site" evidence="2">
    <location>
        <position position="61"/>
    </location>
    <ligand>
        <name>substrate</name>
    </ligand>
</feature>
<feature type="active site" description="Proton donor/acceptor" evidence="1">
    <location>
        <position position="88"/>
    </location>
</feature>
<dbReference type="InterPro" id="IPR029033">
    <property type="entry name" value="His_PPase_superfam"/>
</dbReference>
<dbReference type="GO" id="GO:0016791">
    <property type="term" value="F:phosphatase activity"/>
    <property type="evidence" value="ECO:0007669"/>
    <property type="project" value="TreeGrafter"/>
</dbReference>
<sequence>MTKLFFVRHGKTKWNLEGRYQGAGGDSPLLPGSYQDVSRLATYLLSKKIKFRAIYTSPLLRAKTTAVFLSENLNQKNLPIRVETGLREFNLGVMEGKTFKEVEAKFPAAVDAFRHHPDLFEENEVQAETFSELILRMRQVILMIVKSYPKDSDHILIVSHGAALTALMQSLIGTPLADLRKNGGLTNTSLTVLETKDQGQHFKKLQWNETSFLGKNLDKTDSI</sequence>
<evidence type="ECO:0000256" key="1">
    <source>
        <dbReference type="PIRSR" id="PIRSR613078-1"/>
    </source>
</evidence>
<feature type="active site" description="Tele-phosphohistidine intermediate" evidence="1">
    <location>
        <position position="9"/>
    </location>
</feature>
<dbReference type="InterPro" id="IPR050275">
    <property type="entry name" value="PGM_Phosphatase"/>
</dbReference>